<name>A0A5A7P924_STRAF</name>
<dbReference type="GO" id="GO:0003677">
    <property type="term" value="F:DNA binding"/>
    <property type="evidence" value="ECO:0007669"/>
    <property type="project" value="UniProtKB-KW"/>
</dbReference>
<reference evidence="1" key="1">
    <citation type="journal article" date="2019" name="Curr. Biol.">
        <title>Genome Sequence of Striga asiatica Provides Insight into the Evolution of Plant Parasitism.</title>
        <authorList>
            <person name="Yoshida S."/>
            <person name="Kim S."/>
            <person name="Wafula E.K."/>
            <person name="Tanskanen J."/>
            <person name="Kim Y."/>
            <person name="Honaas L."/>
            <person name="Yang Z."/>
            <person name="Spallek T."/>
            <person name="Conn C.E."/>
            <person name="Ichihashi Y."/>
            <person name="Cheong K."/>
            <person name="Cui S."/>
            <person name="Der J.P."/>
            <person name="Gundlach H."/>
            <person name="Jiao Y."/>
            <person name="Hori C."/>
            <person name="Ishida J.K."/>
            <person name="Kasahara H."/>
            <person name="Kiba T."/>
            <person name="Kim M."/>
            <person name="Koo N."/>
            <person name="Laohavisit A."/>
            <person name="Lee Y."/>
            <person name="Lumba S."/>
            <person name="Mccourt P."/>
            <person name="Mortimer J.C."/>
            <person name="Mutuku J.M."/>
            <person name="Nomura T."/>
            <person name="Sasaki-sekimoto Y."/>
            <person name="Seto Y."/>
            <person name="Wang Y."/>
            <person name="Wakatake T."/>
            <person name="Sakakibara H."/>
            <person name="Demura T."/>
            <person name="Yamaguchi S."/>
            <person name="Yoneyama K."/>
            <person name="Manabe R."/>
            <person name="Nelson D.C."/>
            <person name="Schulman A.H."/>
            <person name="Timko M.P."/>
            <person name="Depamphilis C.W."/>
            <person name="Choi D."/>
            <person name="Shirasu K."/>
        </authorList>
    </citation>
    <scope>NUCLEOTIDE SEQUENCE [LARGE SCALE GENOMIC DNA]</scope>
    <source>
        <strain evidence="1">UVA1</strain>
    </source>
</reference>
<sequence>MITYHGCIENNIMAVCEDADGLRIILSIMIRKEGSTLGRTCMVYVSLENHQMFRKRAVGKSHYLFQCSSELNEKHKRILTIVGTLRGRRTTFQFSRGSCITTCRDTATLCLVMFWENSYPRENLDRVEFCMTLSSALLLNVCPIATYH</sequence>
<keyword evidence="1" id="KW-0238">DNA-binding</keyword>
<gene>
    <name evidence="1" type="ORF">STAS_05069</name>
</gene>
<accession>A0A5A7P924</accession>
<evidence type="ECO:0000313" key="1">
    <source>
        <dbReference type="EMBL" id="GER29222.1"/>
    </source>
</evidence>
<dbReference type="EMBL" id="BKCP01003447">
    <property type="protein sequence ID" value="GER29222.1"/>
    <property type="molecule type" value="Genomic_DNA"/>
</dbReference>
<feature type="non-terminal residue" evidence="1">
    <location>
        <position position="148"/>
    </location>
</feature>
<keyword evidence="2" id="KW-1185">Reference proteome</keyword>
<evidence type="ECO:0000313" key="2">
    <source>
        <dbReference type="Proteomes" id="UP000325081"/>
    </source>
</evidence>
<dbReference type="Proteomes" id="UP000325081">
    <property type="component" value="Unassembled WGS sequence"/>
</dbReference>
<proteinExistence type="predicted"/>
<protein>
    <submittedName>
        <fullName evidence="1">Basic helix-loop-helix (BHLH) DNA-bindingsuperfamily protein</fullName>
    </submittedName>
</protein>
<organism evidence="1 2">
    <name type="scientific">Striga asiatica</name>
    <name type="common">Asiatic witchweed</name>
    <name type="synonym">Buchnera asiatica</name>
    <dbReference type="NCBI Taxonomy" id="4170"/>
    <lineage>
        <taxon>Eukaryota</taxon>
        <taxon>Viridiplantae</taxon>
        <taxon>Streptophyta</taxon>
        <taxon>Embryophyta</taxon>
        <taxon>Tracheophyta</taxon>
        <taxon>Spermatophyta</taxon>
        <taxon>Magnoliopsida</taxon>
        <taxon>eudicotyledons</taxon>
        <taxon>Gunneridae</taxon>
        <taxon>Pentapetalae</taxon>
        <taxon>asterids</taxon>
        <taxon>lamiids</taxon>
        <taxon>Lamiales</taxon>
        <taxon>Orobanchaceae</taxon>
        <taxon>Buchnereae</taxon>
        <taxon>Striga</taxon>
    </lineage>
</organism>
<dbReference type="AlphaFoldDB" id="A0A5A7P924"/>
<comment type="caution">
    <text evidence="1">The sequence shown here is derived from an EMBL/GenBank/DDBJ whole genome shotgun (WGS) entry which is preliminary data.</text>
</comment>